<dbReference type="AlphaFoldDB" id="A0A835HLJ3"/>
<evidence type="ECO:0000256" key="1">
    <source>
        <dbReference type="SAM" id="MobiDB-lite"/>
    </source>
</evidence>
<dbReference type="Pfam" id="PF23007">
    <property type="entry name" value="DnaA_N-like_STI"/>
    <property type="match status" value="1"/>
</dbReference>
<protein>
    <recommendedName>
        <fullName evidence="2">STICHEL DnaA-N-like alpha-beta domain-containing protein</fullName>
    </recommendedName>
</protein>
<evidence type="ECO:0000313" key="4">
    <source>
        <dbReference type="Proteomes" id="UP000631114"/>
    </source>
</evidence>
<gene>
    <name evidence="3" type="ORF">IFM89_023518</name>
</gene>
<dbReference type="OrthoDB" id="1935750at2759"/>
<proteinExistence type="predicted"/>
<name>A0A835HLJ3_9MAGN</name>
<keyword evidence="4" id="KW-1185">Reference proteome</keyword>
<dbReference type="InterPro" id="IPR054506">
    <property type="entry name" value="DnaA_N-like_STI"/>
</dbReference>
<evidence type="ECO:0000259" key="2">
    <source>
        <dbReference type="Pfam" id="PF23007"/>
    </source>
</evidence>
<dbReference type="EMBL" id="JADFTS010000006">
    <property type="protein sequence ID" value="KAF9601831.1"/>
    <property type="molecule type" value="Genomic_DNA"/>
</dbReference>
<comment type="caution">
    <text evidence="3">The sequence shown here is derived from an EMBL/GenBank/DDBJ whole genome shotgun (WGS) entry which is preliminary data.</text>
</comment>
<evidence type="ECO:0000313" key="3">
    <source>
        <dbReference type="EMBL" id="KAF9601831.1"/>
    </source>
</evidence>
<organism evidence="3 4">
    <name type="scientific">Coptis chinensis</name>
    <dbReference type="NCBI Taxonomy" id="261450"/>
    <lineage>
        <taxon>Eukaryota</taxon>
        <taxon>Viridiplantae</taxon>
        <taxon>Streptophyta</taxon>
        <taxon>Embryophyta</taxon>
        <taxon>Tracheophyta</taxon>
        <taxon>Spermatophyta</taxon>
        <taxon>Magnoliopsida</taxon>
        <taxon>Ranunculales</taxon>
        <taxon>Ranunculaceae</taxon>
        <taxon>Coptidoideae</taxon>
        <taxon>Coptis</taxon>
    </lineage>
</organism>
<sequence length="266" mass="29435">MCMALAEVEFSHPDHVYRAEKSWKVIASSLQLVLGCDVEIRISVLPCASVRKSLKFKKPSFCIFSCTRRIPLTIEDEIQTDNFDFTSGRAIVATETSPSGNGAQLSSLCSQHNEPATSIRNDEGNVLEMCSSTRDGPTNRSESSVHSSKLEYVKRETQLLSIQEQENQQPSCFPKKVRFQRRLSSGADSRAICLRIRPLNKLGLSFPHKSSFETFFCISDPCNLCSGSDAFSDSSNNEDAAGKDNETNSKLHCRTAPTFPLGRHGS</sequence>
<feature type="compositionally biased region" description="Basic and acidic residues" evidence="1">
    <location>
        <begin position="240"/>
        <end position="249"/>
    </location>
</feature>
<feature type="domain" description="STICHEL DnaA-N-like alpha-beta" evidence="2">
    <location>
        <begin position="4"/>
        <end position="43"/>
    </location>
</feature>
<dbReference type="Proteomes" id="UP000631114">
    <property type="component" value="Unassembled WGS sequence"/>
</dbReference>
<accession>A0A835HLJ3</accession>
<reference evidence="3 4" key="1">
    <citation type="submission" date="2020-10" db="EMBL/GenBank/DDBJ databases">
        <title>The Coptis chinensis genome and diversification of protoberbering-type alkaloids.</title>
        <authorList>
            <person name="Wang B."/>
            <person name="Shu S."/>
            <person name="Song C."/>
            <person name="Liu Y."/>
        </authorList>
    </citation>
    <scope>NUCLEOTIDE SEQUENCE [LARGE SCALE GENOMIC DNA]</scope>
    <source>
        <strain evidence="3">HL-2020</strain>
        <tissue evidence="3">Leaf</tissue>
    </source>
</reference>
<feature type="region of interest" description="Disordered" evidence="1">
    <location>
        <begin position="235"/>
        <end position="266"/>
    </location>
</feature>